<feature type="compositionally biased region" description="Basic and acidic residues" evidence="1">
    <location>
        <begin position="91"/>
        <end position="105"/>
    </location>
</feature>
<proteinExistence type="predicted"/>
<name>A0ABD3PYE5_9STRA</name>
<evidence type="ECO:0000256" key="2">
    <source>
        <dbReference type="SAM" id="Phobius"/>
    </source>
</evidence>
<dbReference type="InterPro" id="IPR051941">
    <property type="entry name" value="BG_Antigen-Binding_Lectin"/>
</dbReference>
<evidence type="ECO:0000256" key="1">
    <source>
        <dbReference type="SAM" id="MobiDB-lite"/>
    </source>
</evidence>
<dbReference type="AlphaFoldDB" id="A0ABD3PYE5"/>
<feature type="compositionally biased region" description="Low complexity" evidence="1">
    <location>
        <begin position="69"/>
        <end position="83"/>
    </location>
</feature>
<keyword evidence="4" id="KW-1185">Reference proteome</keyword>
<organism evidence="3 4">
    <name type="scientific">Cyclotella atomus</name>
    <dbReference type="NCBI Taxonomy" id="382360"/>
    <lineage>
        <taxon>Eukaryota</taxon>
        <taxon>Sar</taxon>
        <taxon>Stramenopiles</taxon>
        <taxon>Ochrophyta</taxon>
        <taxon>Bacillariophyta</taxon>
        <taxon>Coscinodiscophyceae</taxon>
        <taxon>Thalassiosirophycidae</taxon>
        <taxon>Stephanodiscales</taxon>
        <taxon>Stephanodiscaceae</taxon>
        <taxon>Cyclotella</taxon>
    </lineage>
</organism>
<evidence type="ECO:0008006" key="5">
    <source>
        <dbReference type="Google" id="ProtNLM"/>
    </source>
</evidence>
<feature type="compositionally biased region" description="Polar residues" evidence="1">
    <location>
        <begin position="274"/>
        <end position="302"/>
    </location>
</feature>
<accession>A0ABD3PYE5</accession>
<keyword evidence="2" id="KW-0812">Transmembrane</keyword>
<keyword evidence="2" id="KW-1133">Transmembrane helix</keyword>
<comment type="caution">
    <text evidence="3">The sequence shown here is derived from an EMBL/GenBank/DDBJ whole genome shotgun (WGS) entry which is preliminary data.</text>
</comment>
<reference evidence="3 4" key="1">
    <citation type="submission" date="2024-10" db="EMBL/GenBank/DDBJ databases">
        <title>Updated reference genomes for cyclostephanoid diatoms.</title>
        <authorList>
            <person name="Roberts W.R."/>
            <person name="Alverson A.J."/>
        </authorList>
    </citation>
    <scope>NUCLEOTIDE SEQUENCE [LARGE SCALE GENOMIC DNA]</scope>
    <source>
        <strain evidence="3 4">AJA010-31</strain>
    </source>
</reference>
<evidence type="ECO:0000313" key="4">
    <source>
        <dbReference type="Proteomes" id="UP001530400"/>
    </source>
</evidence>
<dbReference type="Pfam" id="PF22633">
    <property type="entry name" value="F5_F8_type_C_2"/>
    <property type="match status" value="1"/>
</dbReference>
<evidence type="ECO:0000313" key="3">
    <source>
        <dbReference type="EMBL" id="KAL3792231.1"/>
    </source>
</evidence>
<feature type="region of interest" description="Disordered" evidence="1">
    <location>
        <begin position="271"/>
        <end position="303"/>
    </location>
</feature>
<feature type="compositionally biased region" description="Low complexity" evidence="1">
    <location>
        <begin position="18"/>
        <end position="28"/>
    </location>
</feature>
<feature type="compositionally biased region" description="Acidic residues" evidence="1">
    <location>
        <begin position="1"/>
        <end position="10"/>
    </location>
</feature>
<dbReference type="InterPro" id="IPR008979">
    <property type="entry name" value="Galactose-bd-like_sf"/>
</dbReference>
<dbReference type="EMBL" id="JALLPJ020000432">
    <property type="protein sequence ID" value="KAL3792231.1"/>
    <property type="molecule type" value="Genomic_DNA"/>
</dbReference>
<dbReference type="PANTHER" id="PTHR45713:SF6">
    <property type="entry name" value="F5_8 TYPE C DOMAIN-CONTAINING PROTEIN"/>
    <property type="match status" value="1"/>
</dbReference>
<feature type="transmembrane region" description="Helical" evidence="2">
    <location>
        <begin position="231"/>
        <end position="251"/>
    </location>
</feature>
<protein>
    <recommendedName>
        <fullName evidence="5">Fucolectin tachylectin-4 pentraxin-1 domain-containing protein</fullName>
    </recommendedName>
</protein>
<gene>
    <name evidence="3" type="ORF">ACHAWO_006050</name>
</gene>
<feature type="region of interest" description="Disordered" evidence="1">
    <location>
        <begin position="1"/>
        <end position="108"/>
    </location>
</feature>
<dbReference type="PANTHER" id="PTHR45713">
    <property type="entry name" value="FTP DOMAIN-CONTAINING PROTEIN"/>
    <property type="match status" value="1"/>
</dbReference>
<sequence>MVDQSENDEIEPTKDEMQQQSQAAASASPVADDEHDFNETPVQSASGTYLKPQSPKPPRDAFHITALGAPSTPTSHASSRSSPAPSPRAPEPPRWRFTEDRKRAAGYDSSAAGMVVDGLSAEELGAKYVPPEIDFAPKEKEEMEIGKLKIDEKTNDGAPEGLRSCLRSFICSGAVTDSDDDNDIGDVEVGSDWDKKSAIECAVVSDDEVSNQDSTKGDKGFVKDQNKKRKACLLSLLLVIALLGMILGVTLSTQHLDEEIQSSEAIYLSKETETNGTTSPSPTQNKQLLASSEPQVNQSMRPTETCAPIVRKVKIVSTTSDYLHMLEVRVISNAVNIAIGIPASQSTDYALQNGNSIEASLAVDGDLSTFSHTGDSNAGAWWLIDLQEATPVESVLIANRYCTNDPSCLCRLSFAVVQLLSEQDEVIAQESLDDTCGDHNIDTFFTSYEYCTPSGAPSATPARIPTHSPSILPTFQAPSFSPIVVPVLQGYEYIGMGWCLDSEGNIYDRFHASLNSYDECAALCTKNTGFRGITVEDGSDLNWSLQRGSLVCHCYYDKGLLYGGWNTPGTLFPVPEEYQGGSTTTPGGIGDIVSSDESRIGLCYRYMGEVSPFPTITPRVPSRSILP</sequence>
<keyword evidence="2" id="KW-0472">Membrane</keyword>
<dbReference type="Proteomes" id="UP001530400">
    <property type="component" value="Unassembled WGS sequence"/>
</dbReference>
<dbReference type="SUPFAM" id="SSF49785">
    <property type="entry name" value="Galactose-binding domain-like"/>
    <property type="match status" value="1"/>
</dbReference>
<dbReference type="Gene3D" id="2.60.120.260">
    <property type="entry name" value="Galactose-binding domain-like"/>
    <property type="match status" value="1"/>
</dbReference>